<evidence type="ECO:0000256" key="1">
    <source>
        <dbReference type="SAM" id="Phobius"/>
    </source>
</evidence>
<gene>
    <name evidence="2" type="ORF">IC610_07615</name>
</gene>
<dbReference type="RefSeq" id="WP_191736002.1">
    <property type="nucleotide sequence ID" value="NZ_JACYFS010000001.1"/>
</dbReference>
<keyword evidence="3" id="KW-1185">Reference proteome</keyword>
<evidence type="ECO:0000313" key="2">
    <source>
        <dbReference type="EMBL" id="MBD8082291.1"/>
    </source>
</evidence>
<name>A0ABR8ZAN1_9FLAO</name>
<accession>A0ABR8ZAN1</accession>
<proteinExistence type="predicted"/>
<keyword evidence="1" id="KW-0472">Membrane</keyword>
<dbReference type="EMBL" id="JACYFS010000001">
    <property type="protein sequence ID" value="MBD8082291.1"/>
    <property type="molecule type" value="Genomic_DNA"/>
</dbReference>
<comment type="caution">
    <text evidence="2">The sequence shown here is derived from an EMBL/GenBank/DDBJ whole genome shotgun (WGS) entry which is preliminary data.</text>
</comment>
<sequence>MKNKIWIFIFLMLIASFTFTLYLENKLLAAFSKINAKSIQNLEHVSNKNFSENYIENIGLSLQQELLRMNVNKCKLTVRKDYFFFFQNKAVFIENKEKYLRVSTEYNTSESMFSIKGFQAWK</sequence>
<keyword evidence="1" id="KW-0812">Transmembrane</keyword>
<reference evidence="2 3" key="1">
    <citation type="submission" date="2020-09" db="EMBL/GenBank/DDBJ databases">
        <title>Genome seq and assembly of Chryseobacterium sp.</title>
        <authorList>
            <person name="Chhetri G."/>
        </authorList>
    </citation>
    <scope>NUCLEOTIDE SEQUENCE [LARGE SCALE GENOMIC DNA]</scope>
    <source>
        <strain evidence="2 3">GCR10</strain>
    </source>
</reference>
<feature type="transmembrane region" description="Helical" evidence="1">
    <location>
        <begin position="6"/>
        <end position="23"/>
    </location>
</feature>
<organism evidence="2 3">
    <name type="scientific">Chryseobacterium caseinilyticum</name>
    <dbReference type="NCBI Taxonomy" id="2771428"/>
    <lineage>
        <taxon>Bacteria</taxon>
        <taxon>Pseudomonadati</taxon>
        <taxon>Bacteroidota</taxon>
        <taxon>Flavobacteriia</taxon>
        <taxon>Flavobacteriales</taxon>
        <taxon>Weeksellaceae</taxon>
        <taxon>Chryseobacterium group</taxon>
        <taxon>Chryseobacterium</taxon>
    </lineage>
</organism>
<evidence type="ECO:0008006" key="4">
    <source>
        <dbReference type="Google" id="ProtNLM"/>
    </source>
</evidence>
<keyword evidence="1" id="KW-1133">Transmembrane helix</keyword>
<protein>
    <recommendedName>
        <fullName evidence="4">DUF4845 domain-containing protein</fullName>
    </recommendedName>
</protein>
<dbReference type="Proteomes" id="UP000637299">
    <property type="component" value="Unassembled WGS sequence"/>
</dbReference>
<evidence type="ECO:0000313" key="3">
    <source>
        <dbReference type="Proteomes" id="UP000637299"/>
    </source>
</evidence>